<dbReference type="PANTHER" id="PTHR43586">
    <property type="entry name" value="CYSTEINE DESULFURASE"/>
    <property type="match status" value="1"/>
</dbReference>
<keyword evidence="1" id="KW-0663">Pyridoxal phosphate</keyword>
<gene>
    <name evidence="3" type="ORF">J4732_09105</name>
</gene>
<dbReference type="AlphaFoldDB" id="A0A939NKU3"/>
<dbReference type="InterPro" id="IPR000192">
    <property type="entry name" value="Aminotrans_V_dom"/>
</dbReference>
<keyword evidence="3" id="KW-0032">Aminotransferase</keyword>
<protein>
    <submittedName>
        <fullName evidence="3">Aminotransferase class V-fold PLP-dependent enzyme</fullName>
    </submittedName>
</protein>
<accession>A0A939NKU3</accession>
<evidence type="ECO:0000256" key="1">
    <source>
        <dbReference type="ARBA" id="ARBA00022898"/>
    </source>
</evidence>
<dbReference type="InterPro" id="IPR015424">
    <property type="entry name" value="PyrdxlP-dep_Trfase"/>
</dbReference>
<name>A0A939NKU3_SERMA</name>
<dbReference type="InterPro" id="IPR015421">
    <property type="entry name" value="PyrdxlP-dep_Trfase_major"/>
</dbReference>
<dbReference type="Pfam" id="PF00266">
    <property type="entry name" value="Aminotran_5"/>
    <property type="match status" value="1"/>
</dbReference>
<organism evidence="3">
    <name type="scientific">Serratia marcescens</name>
    <dbReference type="NCBI Taxonomy" id="615"/>
    <lineage>
        <taxon>Bacteria</taxon>
        <taxon>Pseudomonadati</taxon>
        <taxon>Pseudomonadota</taxon>
        <taxon>Gammaproteobacteria</taxon>
        <taxon>Enterobacterales</taxon>
        <taxon>Yersiniaceae</taxon>
        <taxon>Serratia</taxon>
    </lineage>
</organism>
<feature type="domain" description="Aminotransferase class V" evidence="2">
    <location>
        <begin position="34"/>
        <end position="136"/>
    </location>
</feature>
<dbReference type="EMBL" id="JAGETR010000051">
    <property type="protein sequence ID" value="MBO2006803.1"/>
    <property type="molecule type" value="Genomic_DNA"/>
</dbReference>
<reference evidence="3" key="1">
    <citation type="submission" date="2021-03" db="EMBL/GenBank/DDBJ databases">
        <title>Molecular epidemiology and mechanisms of colistin and carbapenem resistance in Enterobacteriaceae from clinical isolates, the environment and porcine samples in Pretoria, South Africa.</title>
        <authorList>
            <person name="Bogoshi D."/>
            <person name="Mbelle N.M."/>
            <person name="Naidoo V."/>
            <person name="Osei Sekyere J."/>
        </authorList>
    </citation>
    <scope>NUCLEOTIDE SEQUENCE</scope>
    <source>
        <strain evidence="3">C080</strain>
    </source>
</reference>
<keyword evidence="3" id="KW-0808">Transferase</keyword>
<dbReference type="PANTHER" id="PTHR43586:SF21">
    <property type="entry name" value="PYRIDOXAL PHOSPHATE (PLP)-DEPENDENT ASPARTATE AMINOTRANSFERASE SUPERFAMILY"/>
    <property type="match status" value="1"/>
</dbReference>
<dbReference type="Gene3D" id="3.40.640.10">
    <property type="entry name" value="Type I PLP-dependent aspartate aminotransferase-like (Major domain)"/>
    <property type="match status" value="1"/>
</dbReference>
<comment type="caution">
    <text evidence="3">The sequence shown here is derived from an EMBL/GenBank/DDBJ whole genome shotgun (WGS) entry which is preliminary data.</text>
</comment>
<evidence type="ECO:0000259" key="2">
    <source>
        <dbReference type="Pfam" id="PF00266"/>
    </source>
</evidence>
<dbReference type="SUPFAM" id="SSF53383">
    <property type="entry name" value="PLP-dependent transferases"/>
    <property type="match status" value="1"/>
</dbReference>
<dbReference type="GO" id="GO:0008483">
    <property type="term" value="F:transaminase activity"/>
    <property type="evidence" value="ECO:0007669"/>
    <property type="project" value="UniProtKB-KW"/>
</dbReference>
<sequence>MGARLVKCAFARQHRFRHEYDHADFPSQPHHQPRLAAGDEVIVTALDHYANVSSWQQAAADKGRGASDTAGGRRLRIGRRKGVSASTPIPASVAVSYASNVTGSIVDIKTIVEAAHRVGAQVYVDAVHYAPHNLIDAGL</sequence>
<proteinExistence type="predicted"/>
<evidence type="ECO:0000313" key="3">
    <source>
        <dbReference type="EMBL" id="MBO2006803.1"/>
    </source>
</evidence>